<organism evidence="9 10">
    <name type="scientific">Leptospira weilii serovar Topaz str. LT2116</name>
    <dbReference type="NCBI Taxonomy" id="1088540"/>
    <lineage>
        <taxon>Bacteria</taxon>
        <taxon>Pseudomonadati</taxon>
        <taxon>Spirochaetota</taxon>
        <taxon>Spirochaetia</taxon>
        <taxon>Leptospirales</taxon>
        <taxon>Leptospiraceae</taxon>
        <taxon>Leptospira</taxon>
    </lineage>
</organism>
<comment type="cofactor">
    <cofactor evidence="1">
        <name>[4Fe-4S] cluster</name>
        <dbReference type="ChEBI" id="CHEBI:49883"/>
    </cofactor>
</comment>
<sequence>MKIIFEILNIIRPAKTMNYKKVLPFNPNARGIPIPVLSSNESCLSCKSCEQVCPTHSLKIHSKDKMSFDYGACLQCGRCSEFCSDGKIIDSGFVHVYSTDREALKVTYTNGMPDEKLEMETEEVKRFRKTTKKTGFQFREVAASGNNATEAEINASFNALFDSEASKIRVVASPKHADALVYSGPVGSNMEGPLDTAWETMPSPKALVACGSEAVSGGLFKLGKLPKEPDLFIGGDPPRPDVIVSAFRYLMGIREFSFRAELAKFVQNLRETKL</sequence>
<dbReference type="PANTHER" id="PTHR42989">
    <property type="entry name" value="HYDROGENASE-4 COMPONENT I"/>
    <property type="match status" value="1"/>
</dbReference>
<dbReference type="PANTHER" id="PTHR42989:SF1">
    <property type="entry name" value="FORMATE HYDROGENLYASE SUBUNIT 7-RELATED"/>
    <property type="match status" value="1"/>
</dbReference>
<dbReference type="InterPro" id="IPR052375">
    <property type="entry name" value="Complex_I_20kDa-like"/>
</dbReference>
<dbReference type="PROSITE" id="PS00198">
    <property type="entry name" value="4FE4S_FER_1"/>
    <property type="match status" value="1"/>
</dbReference>
<evidence type="ECO:0000256" key="6">
    <source>
        <dbReference type="ARBA" id="ARBA00023004"/>
    </source>
</evidence>
<evidence type="ECO:0000313" key="10">
    <source>
        <dbReference type="Proteomes" id="UP000011770"/>
    </source>
</evidence>
<feature type="domain" description="4Fe-4S ferredoxin-type" evidence="8">
    <location>
        <begin position="33"/>
        <end position="63"/>
    </location>
</feature>
<dbReference type="Gene3D" id="3.30.70.20">
    <property type="match status" value="1"/>
</dbReference>
<reference evidence="9 10" key="1">
    <citation type="submission" date="2013-01" db="EMBL/GenBank/DDBJ databases">
        <authorList>
            <person name="Harkins D.M."/>
            <person name="Durkin A.S."/>
            <person name="Brinkac L.M."/>
            <person name="Haft D.H."/>
            <person name="Selengut J.D."/>
            <person name="Sanka R."/>
            <person name="DePew J."/>
            <person name="Purushe J."/>
            <person name="Tulsiani S.M."/>
            <person name="Graham G.C."/>
            <person name="Burns M.-A."/>
            <person name="Dohnt M.F."/>
            <person name="Smythe L.D."/>
            <person name="McKay D.B."/>
            <person name="Craig S.B."/>
            <person name="Vinetz J.M."/>
            <person name="Sutton G.G."/>
            <person name="Nierman W.C."/>
            <person name="Fouts D.E."/>
        </authorList>
    </citation>
    <scope>NUCLEOTIDE SEQUENCE [LARGE SCALE GENOMIC DNA]</scope>
    <source>
        <strain evidence="9 10">LT2116</strain>
    </source>
</reference>
<keyword evidence="9" id="KW-0830">Ubiquinone</keyword>
<evidence type="ECO:0000256" key="3">
    <source>
        <dbReference type="ARBA" id="ARBA00010870"/>
    </source>
</evidence>
<comment type="caution">
    <text evidence="9">The sequence shown here is derived from an EMBL/GenBank/DDBJ whole genome shotgun (WGS) entry which is preliminary data.</text>
</comment>
<accession>M3GVB3</accession>
<evidence type="ECO:0000313" key="9">
    <source>
        <dbReference type="EMBL" id="EMF80826.1"/>
    </source>
</evidence>
<gene>
    <name evidence="9" type="ORF">LEP1GSC188_3639</name>
</gene>
<dbReference type="Pfam" id="PF01058">
    <property type="entry name" value="Oxidored_q6"/>
    <property type="match status" value="1"/>
</dbReference>
<evidence type="ECO:0000256" key="5">
    <source>
        <dbReference type="ARBA" id="ARBA00022723"/>
    </source>
</evidence>
<dbReference type="AlphaFoldDB" id="M3GVB3"/>
<evidence type="ECO:0000259" key="8">
    <source>
        <dbReference type="PROSITE" id="PS51379"/>
    </source>
</evidence>
<evidence type="ECO:0000256" key="1">
    <source>
        <dbReference type="ARBA" id="ARBA00001966"/>
    </source>
</evidence>
<proteinExistence type="inferred from homology"/>
<dbReference type="InterPro" id="IPR006137">
    <property type="entry name" value="NADH_UbQ_OxRdtase-like_20kDa"/>
</dbReference>
<feature type="domain" description="4Fe-4S ferredoxin-type" evidence="8">
    <location>
        <begin position="64"/>
        <end position="93"/>
    </location>
</feature>
<keyword evidence="6" id="KW-0408">Iron</keyword>
<dbReference type="EMBL" id="AHOR02000046">
    <property type="protein sequence ID" value="EMF80826.1"/>
    <property type="molecule type" value="Genomic_DNA"/>
</dbReference>
<dbReference type="GO" id="GO:0051539">
    <property type="term" value="F:4 iron, 4 sulfur cluster binding"/>
    <property type="evidence" value="ECO:0007669"/>
    <property type="project" value="UniProtKB-KW"/>
</dbReference>
<keyword evidence="5" id="KW-0479">Metal-binding</keyword>
<evidence type="ECO:0000256" key="4">
    <source>
        <dbReference type="ARBA" id="ARBA00022485"/>
    </source>
</evidence>
<name>M3GVB3_9LEPT</name>
<dbReference type="InterPro" id="IPR017900">
    <property type="entry name" value="4Fe4S_Fe_S_CS"/>
</dbReference>
<keyword evidence="7" id="KW-0411">Iron-sulfur</keyword>
<dbReference type="PROSITE" id="PS51379">
    <property type="entry name" value="4FE4S_FER_2"/>
    <property type="match status" value="2"/>
</dbReference>
<evidence type="ECO:0000256" key="7">
    <source>
        <dbReference type="ARBA" id="ARBA00023014"/>
    </source>
</evidence>
<comment type="similarity">
    <text evidence="3">Belongs to the FrhG family.</text>
</comment>
<comment type="similarity">
    <text evidence="2">Belongs to the complex I 20 kDa subunit family.</text>
</comment>
<dbReference type="InterPro" id="IPR017896">
    <property type="entry name" value="4Fe4S_Fe-S-bd"/>
</dbReference>
<dbReference type="Gene3D" id="3.40.50.12280">
    <property type="match status" value="1"/>
</dbReference>
<dbReference type="Proteomes" id="UP000011770">
    <property type="component" value="Unassembled WGS sequence"/>
</dbReference>
<dbReference type="GO" id="GO:0046872">
    <property type="term" value="F:metal ion binding"/>
    <property type="evidence" value="ECO:0007669"/>
    <property type="project" value="UniProtKB-KW"/>
</dbReference>
<keyword evidence="4" id="KW-0004">4Fe-4S</keyword>
<dbReference type="SUPFAM" id="SSF56770">
    <property type="entry name" value="HydA/Nqo6-like"/>
    <property type="match status" value="1"/>
</dbReference>
<evidence type="ECO:0000256" key="2">
    <source>
        <dbReference type="ARBA" id="ARBA00009173"/>
    </source>
</evidence>
<protein>
    <submittedName>
        <fullName evidence="9">NADH ubiquinone oxidoreductase, 20 Kd subunit</fullName>
    </submittedName>
</protein>
<dbReference type="SUPFAM" id="SSF54862">
    <property type="entry name" value="4Fe-4S ferredoxins"/>
    <property type="match status" value="1"/>
</dbReference>